<dbReference type="Gene3D" id="3.30.1540.10">
    <property type="entry name" value="formyl-coa transferase, domain 3"/>
    <property type="match status" value="1"/>
</dbReference>
<sequence>MPDAHLPLAGLTVVEISTSVAGPFAGQVLADLGARVIKVENPGGGDDARHWGPPFDATGTSPVFASFNRNKRSVAVDLKDADELARLRRFILRHADVVLQNMRPGLLKRFGLDGESLRAEAPGLICADILAFGAVGPKRMQPGYDPLMQAASGIMSVTGLEGQEPVRVGPSLVDQGSGMWAVIGILAALRTREATGLGAQIDTSLYETGLGWLPAQIATYALTGRAPRKIGSENSGIAPYKAFEAADGWLVIAAGNDKLFTRLAEVLGRPDLPQIPEFSSNPKRVENRVALNALISDILPSATRDDWLERLATAGVPSAPVLSLEEVTRDPQFEAVEMMQSDPEETVRLAGIPLRFDGTRPPLRHPAPALGEANDILTELEETEEETKA</sequence>
<dbReference type="InterPro" id="IPR050483">
    <property type="entry name" value="CoA-transferase_III_domain"/>
</dbReference>
<dbReference type="InterPro" id="IPR023606">
    <property type="entry name" value="CoA-Trfase_III_dom_1_sf"/>
</dbReference>
<comment type="caution">
    <text evidence="3">The sequence shown here is derived from an EMBL/GenBank/DDBJ whole genome shotgun (WGS) entry which is preliminary data.</text>
</comment>
<dbReference type="Pfam" id="PF02515">
    <property type="entry name" value="CoA_transf_3"/>
    <property type="match status" value="1"/>
</dbReference>
<dbReference type="SUPFAM" id="SSF89796">
    <property type="entry name" value="CoA-transferase family III (CaiB/BaiF)"/>
    <property type="match status" value="1"/>
</dbReference>
<protein>
    <submittedName>
        <fullName evidence="3">CaiB/BaiF CoA transferase family protein</fullName>
    </submittedName>
</protein>
<evidence type="ECO:0000313" key="4">
    <source>
        <dbReference type="Proteomes" id="UP001595632"/>
    </source>
</evidence>
<name>A0ABV7GQA5_9RHOB</name>
<evidence type="ECO:0000256" key="1">
    <source>
        <dbReference type="ARBA" id="ARBA00022679"/>
    </source>
</evidence>
<accession>A0ABV7GQA5</accession>
<dbReference type="InterPro" id="IPR044855">
    <property type="entry name" value="CoA-Trfase_III_dom3_sf"/>
</dbReference>
<keyword evidence="1 3" id="KW-0808">Transferase</keyword>
<dbReference type="PANTHER" id="PTHR48207">
    <property type="entry name" value="SUCCINATE--HYDROXYMETHYLGLUTARATE COA-TRANSFERASE"/>
    <property type="match status" value="1"/>
</dbReference>
<evidence type="ECO:0000313" key="3">
    <source>
        <dbReference type="EMBL" id="MFC3142843.1"/>
    </source>
</evidence>
<feature type="compositionally biased region" description="Acidic residues" evidence="2">
    <location>
        <begin position="378"/>
        <end position="389"/>
    </location>
</feature>
<dbReference type="EMBL" id="JBHRTB010000010">
    <property type="protein sequence ID" value="MFC3142843.1"/>
    <property type="molecule type" value="Genomic_DNA"/>
</dbReference>
<dbReference type="InterPro" id="IPR003673">
    <property type="entry name" value="CoA-Trfase_fam_III"/>
</dbReference>
<reference evidence="4" key="1">
    <citation type="journal article" date="2019" name="Int. J. Syst. Evol. Microbiol.">
        <title>The Global Catalogue of Microorganisms (GCM) 10K type strain sequencing project: providing services to taxonomists for standard genome sequencing and annotation.</title>
        <authorList>
            <consortium name="The Broad Institute Genomics Platform"/>
            <consortium name="The Broad Institute Genome Sequencing Center for Infectious Disease"/>
            <person name="Wu L."/>
            <person name="Ma J."/>
        </authorList>
    </citation>
    <scope>NUCLEOTIDE SEQUENCE [LARGE SCALE GENOMIC DNA]</scope>
    <source>
        <strain evidence="4">KCTC 52366</strain>
    </source>
</reference>
<evidence type="ECO:0000256" key="2">
    <source>
        <dbReference type="SAM" id="MobiDB-lite"/>
    </source>
</evidence>
<keyword evidence="4" id="KW-1185">Reference proteome</keyword>
<dbReference type="PANTHER" id="PTHR48207:SF3">
    <property type="entry name" value="SUCCINATE--HYDROXYMETHYLGLUTARATE COA-TRANSFERASE"/>
    <property type="match status" value="1"/>
</dbReference>
<dbReference type="GO" id="GO:0016740">
    <property type="term" value="F:transferase activity"/>
    <property type="evidence" value="ECO:0007669"/>
    <property type="project" value="UniProtKB-KW"/>
</dbReference>
<dbReference type="Gene3D" id="3.40.50.10540">
    <property type="entry name" value="Crotonobetainyl-coa:carnitine coa-transferase, domain 1"/>
    <property type="match status" value="1"/>
</dbReference>
<dbReference type="Proteomes" id="UP001595632">
    <property type="component" value="Unassembled WGS sequence"/>
</dbReference>
<dbReference type="RefSeq" id="WP_275632826.1">
    <property type="nucleotide sequence ID" value="NZ_JARGYD010000004.1"/>
</dbReference>
<gene>
    <name evidence="3" type="ORF">ACFOGP_08990</name>
</gene>
<feature type="region of interest" description="Disordered" evidence="2">
    <location>
        <begin position="358"/>
        <end position="389"/>
    </location>
</feature>
<organism evidence="3 4">
    <name type="scientific">Psychromarinibacter halotolerans</name>
    <dbReference type="NCBI Taxonomy" id="1775175"/>
    <lineage>
        <taxon>Bacteria</taxon>
        <taxon>Pseudomonadati</taxon>
        <taxon>Pseudomonadota</taxon>
        <taxon>Alphaproteobacteria</taxon>
        <taxon>Rhodobacterales</taxon>
        <taxon>Paracoccaceae</taxon>
        <taxon>Psychromarinibacter</taxon>
    </lineage>
</organism>
<proteinExistence type="predicted"/>